<dbReference type="PANTHER" id="PTHR37309">
    <property type="entry name" value="SLR0284 PROTEIN"/>
    <property type="match status" value="1"/>
</dbReference>
<protein>
    <recommendedName>
        <fullName evidence="4">Phage holin family protein</fullName>
    </recommendedName>
</protein>
<keyword evidence="1" id="KW-1133">Transmembrane helix</keyword>
<name>A0A2H0PZ52_9BACT</name>
<evidence type="ECO:0000313" key="2">
    <source>
        <dbReference type="EMBL" id="PIR26984.1"/>
    </source>
</evidence>
<evidence type="ECO:0000313" key="3">
    <source>
        <dbReference type="Proteomes" id="UP000236846"/>
    </source>
</evidence>
<dbReference type="Pfam" id="PF04020">
    <property type="entry name" value="Phage_holin_4_2"/>
    <property type="match status" value="1"/>
</dbReference>
<organism evidence="2 3">
    <name type="scientific">Candidatus Brennerbacteria bacterium CG11_big_fil_rev_8_21_14_0_20_43_10</name>
    <dbReference type="NCBI Taxonomy" id="1974523"/>
    <lineage>
        <taxon>Bacteria</taxon>
        <taxon>Candidatus Brenneribacteriota</taxon>
    </lineage>
</organism>
<dbReference type="EMBL" id="PCXE01000004">
    <property type="protein sequence ID" value="PIR26984.1"/>
    <property type="molecule type" value="Genomic_DNA"/>
</dbReference>
<comment type="caution">
    <text evidence="2">The sequence shown here is derived from an EMBL/GenBank/DDBJ whole genome shotgun (WGS) entry which is preliminary data.</text>
</comment>
<keyword evidence="1" id="KW-0812">Transmembrane</keyword>
<dbReference type="InterPro" id="IPR007165">
    <property type="entry name" value="Phage_holin_4_2"/>
</dbReference>
<feature type="transmembrane region" description="Helical" evidence="1">
    <location>
        <begin position="59"/>
        <end position="83"/>
    </location>
</feature>
<dbReference type="PANTHER" id="PTHR37309:SF1">
    <property type="entry name" value="SLR0284 PROTEIN"/>
    <property type="match status" value="1"/>
</dbReference>
<sequence>MPSFLAKILLQLVANIVVLQLAVAYIPGVSFSGTLLDIIKAAGILTLLNIVLKPFVEFILAPFAFLTLGLFSLIINAAMLWLATYWAPQLAFANWKALLLTAVAFAFINFLFHAAQAKND</sequence>
<feature type="transmembrane region" description="Helical" evidence="1">
    <location>
        <begin position="34"/>
        <end position="52"/>
    </location>
</feature>
<evidence type="ECO:0000256" key="1">
    <source>
        <dbReference type="SAM" id="Phobius"/>
    </source>
</evidence>
<evidence type="ECO:0008006" key="4">
    <source>
        <dbReference type="Google" id="ProtNLM"/>
    </source>
</evidence>
<dbReference type="AlphaFoldDB" id="A0A2H0PZ52"/>
<gene>
    <name evidence="2" type="ORF">COV41_00100</name>
</gene>
<proteinExistence type="predicted"/>
<dbReference type="Proteomes" id="UP000236846">
    <property type="component" value="Unassembled WGS sequence"/>
</dbReference>
<reference evidence="2 3" key="1">
    <citation type="submission" date="2017-09" db="EMBL/GenBank/DDBJ databases">
        <title>Depth-based differentiation of microbial function through sediment-hosted aquifers and enrichment of novel symbionts in the deep terrestrial subsurface.</title>
        <authorList>
            <person name="Probst A.J."/>
            <person name="Ladd B."/>
            <person name="Jarett J.K."/>
            <person name="Geller-Mcgrath D.E."/>
            <person name="Sieber C.M."/>
            <person name="Emerson J.B."/>
            <person name="Anantharaman K."/>
            <person name="Thomas B.C."/>
            <person name="Malmstrom R."/>
            <person name="Stieglmeier M."/>
            <person name="Klingl A."/>
            <person name="Woyke T."/>
            <person name="Ryan C.M."/>
            <person name="Banfield J.F."/>
        </authorList>
    </citation>
    <scope>NUCLEOTIDE SEQUENCE [LARGE SCALE GENOMIC DNA]</scope>
    <source>
        <strain evidence="2">CG11_big_fil_rev_8_21_14_0_20_43_10</strain>
    </source>
</reference>
<accession>A0A2H0PZ52</accession>
<keyword evidence="1" id="KW-0472">Membrane</keyword>
<feature type="transmembrane region" description="Helical" evidence="1">
    <location>
        <begin position="95"/>
        <end position="115"/>
    </location>
</feature>